<evidence type="ECO:0000256" key="5">
    <source>
        <dbReference type="ARBA" id="ARBA00022989"/>
    </source>
</evidence>
<keyword evidence="5 8" id="KW-1133">Transmembrane helix</keyword>
<keyword evidence="3 9" id="KW-0732">Signal</keyword>
<dbReference type="Pfam" id="PF00560">
    <property type="entry name" value="LRR_1"/>
    <property type="match status" value="2"/>
</dbReference>
<name>A0A8T3ASX4_DENNO</name>
<reference evidence="11" key="1">
    <citation type="journal article" date="2022" name="Front. Genet.">
        <title>Chromosome-Scale Assembly of the Dendrobium nobile Genome Provides Insights Into the Molecular Mechanism of the Biosynthesis of the Medicinal Active Ingredient of Dendrobium.</title>
        <authorList>
            <person name="Xu Q."/>
            <person name="Niu S.-C."/>
            <person name="Li K.-L."/>
            <person name="Zheng P.-J."/>
            <person name="Zhang X.-J."/>
            <person name="Jia Y."/>
            <person name="Liu Y."/>
            <person name="Niu Y.-X."/>
            <person name="Yu L.-H."/>
            <person name="Chen D.-F."/>
            <person name="Zhang G.-Q."/>
        </authorList>
    </citation>
    <scope>NUCLEOTIDE SEQUENCE</scope>
    <source>
        <tissue evidence="11">Leaf</tissue>
    </source>
</reference>
<keyword evidence="4" id="KW-0677">Repeat</keyword>
<evidence type="ECO:0000256" key="7">
    <source>
        <dbReference type="ARBA" id="ARBA00046288"/>
    </source>
</evidence>
<feature type="signal peptide" evidence="9">
    <location>
        <begin position="1"/>
        <end position="18"/>
    </location>
</feature>
<keyword evidence="12" id="KW-1185">Reference proteome</keyword>
<dbReference type="InterPro" id="IPR000719">
    <property type="entry name" value="Prot_kinase_dom"/>
</dbReference>
<dbReference type="EMBL" id="JAGYWB010000013">
    <property type="protein sequence ID" value="KAI0499553.1"/>
    <property type="molecule type" value="Genomic_DNA"/>
</dbReference>
<dbReference type="GO" id="GO:0005524">
    <property type="term" value="F:ATP binding"/>
    <property type="evidence" value="ECO:0007669"/>
    <property type="project" value="InterPro"/>
</dbReference>
<feature type="domain" description="Protein kinase" evidence="10">
    <location>
        <begin position="362"/>
        <end position="651"/>
    </location>
</feature>
<dbReference type="Pfam" id="PF07714">
    <property type="entry name" value="PK_Tyr_Ser-Thr"/>
    <property type="match status" value="1"/>
</dbReference>
<dbReference type="Proteomes" id="UP000829196">
    <property type="component" value="Unassembled WGS sequence"/>
</dbReference>
<dbReference type="PROSITE" id="PS50011">
    <property type="entry name" value="PROTEIN_KINASE_DOM"/>
    <property type="match status" value="1"/>
</dbReference>
<keyword evidence="6 8" id="KW-0472">Membrane</keyword>
<organism evidence="11 12">
    <name type="scientific">Dendrobium nobile</name>
    <name type="common">Orchid</name>
    <dbReference type="NCBI Taxonomy" id="94219"/>
    <lineage>
        <taxon>Eukaryota</taxon>
        <taxon>Viridiplantae</taxon>
        <taxon>Streptophyta</taxon>
        <taxon>Embryophyta</taxon>
        <taxon>Tracheophyta</taxon>
        <taxon>Spermatophyta</taxon>
        <taxon>Magnoliopsida</taxon>
        <taxon>Liliopsida</taxon>
        <taxon>Asparagales</taxon>
        <taxon>Orchidaceae</taxon>
        <taxon>Epidendroideae</taxon>
        <taxon>Malaxideae</taxon>
        <taxon>Dendrobiinae</taxon>
        <taxon>Dendrobium</taxon>
    </lineage>
</organism>
<dbReference type="GO" id="GO:0012505">
    <property type="term" value="C:endomembrane system"/>
    <property type="evidence" value="ECO:0007669"/>
    <property type="project" value="UniProtKB-SubCell"/>
</dbReference>
<comment type="subcellular location">
    <subcellularLocation>
        <location evidence="7">Endomembrane system</location>
        <topology evidence="7">Single-pass type I membrane protein</topology>
    </subcellularLocation>
</comment>
<keyword evidence="2 8" id="KW-0812">Transmembrane</keyword>
<keyword evidence="1" id="KW-0433">Leucine-rich repeat</keyword>
<accession>A0A8T3ASX4</accession>
<dbReference type="PANTHER" id="PTHR46084">
    <property type="entry name" value="PROTEIN MALE DISCOVERER 2"/>
    <property type="match status" value="1"/>
</dbReference>
<dbReference type="Gene3D" id="1.10.510.10">
    <property type="entry name" value="Transferase(Phosphotransferase) domain 1"/>
    <property type="match status" value="1"/>
</dbReference>
<evidence type="ECO:0000259" key="10">
    <source>
        <dbReference type="PROSITE" id="PS50011"/>
    </source>
</evidence>
<dbReference type="PANTHER" id="PTHR46084:SF19">
    <property type="entry name" value="PROTEIN KINASE DOMAIN-CONTAINING PROTEIN"/>
    <property type="match status" value="1"/>
</dbReference>
<dbReference type="SUPFAM" id="SSF52058">
    <property type="entry name" value="L domain-like"/>
    <property type="match status" value="1"/>
</dbReference>
<dbReference type="InterPro" id="IPR032675">
    <property type="entry name" value="LRR_dom_sf"/>
</dbReference>
<dbReference type="FunFam" id="3.80.10.10:FF:000400">
    <property type="entry name" value="Nuclear pore complex protein NUP107"/>
    <property type="match status" value="1"/>
</dbReference>
<dbReference type="Gene3D" id="3.30.200.20">
    <property type="entry name" value="Phosphorylase Kinase, domain 1"/>
    <property type="match status" value="1"/>
</dbReference>
<dbReference type="InterPro" id="IPR001245">
    <property type="entry name" value="Ser-Thr/Tyr_kinase_cat_dom"/>
</dbReference>
<dbReference type="FunFam" id="3.30.200.20:FF:000489">
    <property type="entry name" value="Inactive receptor-like serine/threonine-protein kinase"/>
    <property type="match status" value="1"/>
</dbReference>
<dbReference type="InterPro" id="IPR011009">
    <property type="entry name" value="Kinase-like_dom_sf"/>
</dbReference>
<evidence type="ECO:0000256" key="9">
    <source>
        <dbReference type="SAM" id="SignalP"/>
    </source>
</evidence>
<protein>
    <recommendedName>
        <fullName evidence="10">Protein kinase domain-containing protein</fullName>
    </recommendedName>
</protein>
<sequence length="660" mass="73864">MRFPSLLLLLLLATQLETLLFNPCESVREEEIAALRAFKLAISEDPLRKLSDWSSSGDPCRWSGIKCSDSKNSVISLNFSNSSLKGFLAEEVGFLNSLKEFILDNNLFYGTIPRQIGRLKSLQVLDLSANRFLGPIPSEIGDLISITTINLHFNGLTGVIPPELGNLVNLVELQLDRNKLNGPIPGSKNSKSSTTDGMFVSHGNSTAGLCQLTKLEVADFSYNFLQGKIPSCLKYLPRSSFQGNCFQDKDSLMQRSSQQCLLVKSQESAEETYKQSSGRTNHKNLKEPLWLMILEIVAGAVLVVFLVICIVHSIKRCKSKSNVTMDRKRAQIMKDQISISIDDGFLKHVLRYSREDLELACEDFSNIIGSSENSKVYKGTVKDGPEIAVISLSVSVTHWPSYLELCFQKEVDNLARLNHENTFKLLGYCKENDPFSRMLVFEYASNGTLYEHLHYGDAGQLSWLRRMNIAIGVARGLRYLHTEVQPPFTISELNSNAVYLTEDFSPKLVDFERWNAIVSRSDNGLGYLTNGSLFNGFLETSETWNMDVQGNTYAFGVLLLELISGRSPNYKDRDSIVDWAIDYLQDPNKMSMIVDPEIKNVKIDNLSVLCSVISLCIEPEMSKRPSMHILCGMLEDGIDTSVGAIFREPSLAWAELVLSV</sequence>
<evidence type="ECO:0000256" key="4">
    <source>
        <dbReference type="ARBA" id="ARBA00022737"/>
    </source>
</evidence>
<dbReference type="InterPro" id="IPR013210">
    <property type="entry name" value="LRR_N_plant-typ"/>
</dbReference>
<evidence type="ECO:0000313" key="12">
    <source>
        <dbReference type="Proteomes" id="UP000829196"/>
    </source>
</evidence>
<dbReference type="GO" id="GO:0004672">
    <property type="term" value="F:protein kinase activity"/>
    <property type="evidence" value="ECO:0007669"/>
    <property type="project" value="InterPro"/>
</dbReference>
<dbReference type="OrthoDB" id="676979at2759"/>
<evidence type="ECO:0000256" key="1">
    <source>
        <dbReference type="ARBA" id="ARBA00022614"/>
    </source>
</evidence>
<comment type="caution">
    <text evidence="11">The sequence shown here is derived from an EMBL/GenBank/DDBJ whole genome shotgun (WGS) entry which is preliminary data.</text>
</comment>
<feature type="chain" id="PRO_5035837546" description="Protein kinase domain-containing protein" evidence="9">
    <location>
        <begin position="19"/>
        <end position="660"/>
    </location>
</feature>
<proteinExistence type="predicted"/>
<dbReference type="AlphaFoldDB" id="A0A8T3ASX4"/>
<dbReference type="Gene3D" id="3.80.10.10">
    <property type="entry name" value="Ribonuclease Inhibitor"/>
    <property type="match status" value="2"/>
</dbReference>
<evidence type="ECO:0000256" key="6">
    <source>
        <dbReference type="ARBA" id="ARBA00023136"/>
    </source>
</evidence>
<feature type="transmembrane region" description="Helical" evidence="8">
    <location>
        <begin position="289"/>
        <end position="311"/>
    </location>
</feature>
<dbReference type="SMR" id="A0A8T3ASX4"/>
<dbReference type="Pfam" id="PF08263">
    <property type="entry name" value="LRRNT_2"/>
    <property type="match status" value="1"/>
</dbReference>
<evidence type="ECO:0000256" key="3">
    <source>
        <dbReference type="ARBA" id="ARBA00022729"/>
    </source>
</evidence>
<evidence type="ECO:0000256" key="8">
    <source>
        <dbReference type="SAM" id="Phobius"/>
    </source>
</evidence>
<evidence type="ECO:0000256" key="2">
    <source>
        <dbReference type="ARBA" id="ARBA00022692"/>
    </source>
</evidence>
<dbReference type="InterPro" id="IPR001611">
    <property type="entry name" value="Leu-rich_rpt"/>
</dbReference>
<evidence type="ECO:0000313" key="11">
    <source>
        <dbReference type="EMBL" id="KAI0499553.1"/>
    </source>
</evidence>
<dbReference type="SUPFAM" id="SSF56112">
    <property type="entry name" value="Protein kinase-like (PK-like)"/>
    <property type="match status" value="1"/>
</dbReference>
<gene>
    <name evidence="11" type="ORF">KFK09_017759</name>
</gene>